<proteinExistence type="inferred from homology"/>
<dbReference type="GO" id="GO:0070008">
    <property type="term" value="F:serine-type exopeptidase activity"/>
    <property type="evidence" value="ECO:0007669"/>
    <property type="project" value="InterPro"/>
</dbReference>
<evidence type="ECO:0000256" key="5">
    <source>
        <dbReference type="ARBA" id="ARBA00023180"/>
    </source>
</evidence>
<comment type="similarity">
    <text evidence="1">Belongs to the peptidase S28 family.</text>
</comment>
<evidence type="ECO:0000256" key="3">
    <source>
        <dbReference type="ARBA" id="ARBA00022729"/>
    </source>
</evidence>
<dbReference type="Gene3D" id="3.40.50.1820">
    <property type="entry name" value="alpha/beta hydrolase"/>
    <property type="match status" value="2"/>
</dbReference>
<keyword evidence="3 7" id="KW-0732">Signal</keyword>
<keyword evidence="5" id="KW-0325">Glycoprotein</keyword>
<dbReference type="PANTHER" id="PTHR11010:SF117">
    <property type="entry name" value="SERINE PROTEASE 16"/>
    <property type="match status" value="1"/>
</dbReference>
<accession>A0AAD7U3S8</accession>
<evidence type="ECO:0000256" key="6">
    <source>
        <dbReference type="SAM" id="MobiDB-lite"/>
    </source>
</evidence>
<evidence type="ECO:0000313" key="8">
    <source>
        <dbReference type="EMBL" id="KAJ8497189.1"/>
    </source>
</evidence>
<gene>
    <name evidence="8" type="ORF">ONZ51_g646</name>
</gene>
<dbReference type="SUPFAM" id="SSF53474">
    <property type="entry name" value="alpha/beta-Hydrolases"/>
    <property type="match status" value="1"/>
</dbReference>
<dbReference type="GO" id="GO:0008239">
    <property type="term" value="F:dipeptidyl-peptidase activity"/>
    <property type="evidence" value="ECO:0007669"/>
    <property type="project" value="TreeGrafter"/>
</dbReference>
<dbReference type="Proteomes" id="UP001215151">
    <property type="component" value="Unassembled WGS sequence"/>
</dbReference>
<evidence type="ECO:0000256" key="2">
    <source>
        <dbReference type="ARBA" id="ARBA00022670"/>
    </source>
</evidence>
<dbReference type="GO" id="GO:0006508">
    <property type="term" value="P:proteolysis"/>
    <property type="evidence" value="ECO:0007669"/>
    <property type="project" value="UniProtKB-KW"/>
</dbReference>
<reference evidence="8" key="1">
    <citation type="submission" date="2022-11" db="EMBL/GenBank/DDBJ databases">
        <title>Genome Sequence of Cubamyces cubensis.</title>
        <authorList>
            <person name="Buettner E."/>
        </authorList>
    </citation>
    <scope>NUCLEOTIDE SEQUENCE</scope>
    <source>
        <strain evidence="8">MPL-01</strain>
    </source>
</reference>
<keyword evidence="9" id="KW-1185">Reference proteome</keyword>
<evidence type="ECO:0008006" key="10">
    <source>
        <dbReference type="Google" id="ProtNLM"/>
    </source>
</evidence>
<dbReference type="EMBL" id="JAPEVG010000008">
    <property type="protein sequence ID" value="KAJ8497189.1"/>
    <property type="molecule type" value="Genomic_DNA"/>
</dbReference>
<feature type="chain" id="PRO_5042030237" description="Peptidase S28" evidence="7">
    <location>
        <begin position="27"/>
        <end position="553"/>
    </location>
</feature>
<feature type="signal peptide" evidence="7">
    <location>
        <begin position="1"/>
        <end position="26"/>
    </location>
</feature>
<keyword evidence="4" id="KW-0378">Hydrolase</keyword>
<dbReference type="Pfam" id="PF05577">
    <property type="entry name" value="Peptidase_S28"/>
    <property type="match status" value="2"/>
</dbReference>
<evidence type="ECO:0000256" key="4">
    <source>
        <dbReference type="ARBA" id="ARBA00022801"/>
    </source>
</evidence>
<evidence type="ECO:0000313" key="9">
    <source>
        <dbReference type="Proteomes" id="UP001215151"/>
    </source>
</evidence>
<name>A0AAD7U3S8_9APHY</name>
<dbReference type="InterPro" id="IPR029058">
    <property type="entry name" value="AB_hydrolase_fold"/>
</dbReference>
<dbReference type="PANTHER" id="PTHR11010">
    <property type="entry name" value="PROTEASE S28 PRO-X CARBOXYPEPTIDASE-RELATED"/>
    <property type="match status" value="1"/>
</dbReference>
<keyword evidence="2" id="KW-0645">Protease</keyword>
<dbReference type="InterPro" id="IPR008758">
    <property type="entry name" value="Peptidase_S28"/>
</dbReference>
<evidence type="ECO:0000256" key="7">
    <source>
        <dbReference type="SAM" id="SignalP"/>
    </source>
</evidence>
<dbReference type="AlphaFoldDB" id="A0AAD7U3S8"/>
<comment type="caution">
    <text evidence="8">The sequence shown here is derived from an EMBL/GenBank/DDBJ whole genome shotgun (WGS) entry which is preliminary data.</text>
</comment>
<evidence type="ECO:0000256" key="1">
    <source>
        <dbReference type="ARBA" id="ARBA00011079"/>
    </source>
</evidence>
<sequence length="553" mass="61288">MPSLKSGLASFCAFSLLLLQLSSTEARRLPTNPQWVKLHALRSQSTSDSLAKRQGATFPVFTFTQPLDHFVDTGFTFEQRYWLSDRHYKPGGPVIVFEAGEGPGDERMPILDTGIVDILANATNGLGIVLEHRGVRARAEFHHGFFEVQPFARTRALLFSRNGDMIAHTARRMLSRWLNNEQAAADSANFIDNVTFPTIPGDLTAPGTPWIYYGGSYGGARAAHMRVLYPDLVFGAISSSGVTHATLDDWRYFDIIRQYAPASCIAQVEKTIDEVDAFITSPKAETRHAIKAVFGLQNITYDPDFASLLSGPLGAWQENNWDPAVGSTAFANFCDALGTPDNAKIHTAQGITVSNATFNYAKYINNTYVRSCRPPATQDECFGTITAKDQYLATDLSQTWRTWDFQVCTQWGFFMTPPPNPAIPRIISKLITQEYASLICKLAYPPGEHFQVPAEPNITAVNSLGGYNIAYDRLAIIDGEADPWRGDTPHSPAAHPRPDTTLRPFKLIPGGVHHYDENGLADHSLEPPQIQAIHQQEVEFVKAWLKDFKPPSK</sequence>
<organism evidence="8 9">
    <name type="scientific">Trametes cubensis</name>
    <dbReference type="NCBI Taxonomy" id="1111947"/>
    <lineage>
        <taxon>Eukaryota</taxon>
        <taxon>Fungi</taxon>
        <taxon>Dikarya</taxon>
        <taxon>Basidiomycota</taxon>
        <taxon>Agaricomycotina</taxon>
        <taxon>Agaricomycetes</taxon>
        <taxon>Polyporales</taxon>
        <taxon>Polyporaceae</taxon>
        <taxon>Trametes</taxon>
    </lineage>
</organism>
<protein>
    <recommendedName>
        <fullName evidence="10">Peptidase S28</fullName>
    </recommendedName>
</protein>
<feature type="region of interest" description="Disordered" evidence="6">
    <location>
        <begin position="483"/>
        <end position="502"/>
    </location>
</feature>